<proteinExistence type="predicted"/>
<comment type="caution">
    <text evidence="1">The sequence shown here is derived from an EMBL/GenBank/DDBJ whole genome shotgun (WGS) entry which is preliminary data.</text>
</comment>
<dbReference type="EMBL" id="NEXE01000380">
    <property type="protein sequence ID" value="PSN82198.1"/>
    <property type="molecule type" value="Genomic_DNA"/>
</dbReference>
<gene>
    <name evidence="1" type="ORF">B9Q03_14475</name>
</gene>
<protein>
    <submittedName>
        <fullName evidence="1">Uncharacterized protein</fullName>
    </submittedName>
</protein>
<evidence type="ECO:0000313" key="2">
    <source>
        <dbReference type="Proteomes" id="UP000240322"/>
    </source>
</evidence>
<dbReference type="Proteomes" id="UP000240322">
    <property type="component" value="Unassembled WGS sequence"/>
</dbReference>
<reference evidence="1 2" key="1">
    <citation type="submission" date="2017-04" db="EMBL/GenBank/DDBJ databases">
        <title>Novel microbial lineages endemic to geothermal iron-oxide mats fill important gaps in the evolutionary history of Archaea.</title>
        <authorList>
            <person name="Jay Z.J."/>
            <person name="Beam J.P."/>
            <person name="Dlakic M."/>
            <person name="Rusch D.B."/>
            <person name="Kozubal M.A."/>
            <person name="Inskeep W.P."/>
        </authorList>
    </citation>
    <scope>NUCLEOTIDE SEQUENCE [LARGE SCALE GENOMIC DNA]</scope>
    <source>
        <strain evidence="1">OSP_D</strain>
    </source>
</reference>
<name>A0A2R6A785_9ARCH</name>
<accession>A0A2R6A785</accession>
<sequence length="141" mass="16347">GINLEQLAEDIIKEINLKPLPNFPDDYLNDLEIAETKNLPSGRKVTIENTLEGTWLNIDEKRIKCSSMEEAKYLRWAALTGKTKVPIPSDTQKMVHITQTFTKEYNQRLEALEKWLKENIPSANDRKILQEKIIEKLLRGK</sequence>
<dbReference type="AlphaFoldDB" id="A0A2R6A785"/>
<organism evidence="1 2">
    <name type="scientific">Candidatus Marsarchaeota G2 archaeon OSP_D</name>
    <dbReference type="NCBI Taxonomy" id="1978157"/>
    <lineage>
        <taxon>Archaea</taxon>
        <taxon>Candidatus Marsarchaeota</taxon>
        <taxon>Candidatus Marsarchaeota group 2</taxon>
    </lineage>
</organism>
<feature type="non-terminal residue" evidence="1">
    <location>
        <position position="1"/>
    </location>
</feature>
<evidence type="ECO:0000313" key="1">
    <source>
        <dbReference type="EMBL" id="PSN82198.1"/>
    </source>
</evidence>